<comment type="subcellular location">
    <subcellularLocation>
        <location evidence="1">Membrane</location>
        <topology evidence="1">Multi-pass membrane protein</topology>
    </subcellularLocation>
</comment>
<dbReference type="GeneID" id="91086846"/>
<reference evidence="6" key="3">
    <citation type="submission" date="2024-01" db="EMBL/GenBank/DDBJ databases">
        <authorList>
            <person name="Coelho M.A."/>
            <person name="David-Palma M."/>
            <person name="Shea T."/>
            <person name="Sun S."/>
            <person name="Cuomo C.A."/>
            <person name="Heitman J."/>
        </authorList>
    </citation>
    <scope>NUCLEOTIDE SEQUENCE</scope>
    <source>
        <strain evidence="6">CBS 7841</strain>
    </source>
</reference>
<evidence type="ECO:0000313" key="6">
    <source>
        <dbReference type="EMBL" id="WVN87454.1"/>
    </source>
</evidence>
<dbReference type="GO" id="GO:0035838">
    <property type="term" value="C:growing cell tip"/>
    <property type="evidence" value="ECO:0007669"/>
    <property type="project" value="TreeGrafter"/>
</dbReference>
<feature type="transmembrane region" description="Helical" evidence="5">
    <location>
        <begin position="89"/>
        <end position="110"/>
    </location>
</feature>
<proteinExistence type="predicted"/>
<dbReference type="PANTHER" id="PTHR28013">
    <property type="entry name" value="PROTEIN DCV1-RELATED"/>
    <property type="match status" value="1"/>
</dbReference>
<reference evidence="6" key="1">
    <citation type="submission" date="2016-06" db="EMBL/GenBank/DDBJ databases">
        <authorList>
            <person name="Cuomo C."/>
            <person name="Litvintseva A."/>
            <person name="Heitman J."/>
            <person name="Chen Y."/>
            <person name="Sun S."/>
            <person name="Springer D."/>
            <person name="Dromer F."/>
            <person name="Young S."/>
            <person name="Zeng Q."/>
            <person name="Chapman S."/>
            <person name="Gujja S."/>
            <person name="Saif S."/>
            <person name="Birren B."/>
        </authorList>
    </citation>
    <scope>NUCLEOTIDE SEQUENCE</scope>
    <source>
        <strain evidence="6">CBS 7841</strain>
    </source>
</reference>
<name>A0AAJ8JSC3_9TREE</name>
<evidence type="ECO:0000256" key="1">
    <source>
        <dbReference type="ARBA" id="ARBA00004141"/>
    </source>
</evidence>
<organism evidence="6 7">
    <name type="scientific">Cryptococcus depauperatus CBS 7841</name>
    <dbReference type="NCBI Taxonomy" id="1295531"/>
    <lineage>
        <taxon>Eukaryota</taxon>
        <taxon>Fungi</taxon>
        <taxon>Dikarya</taxon>
        <taxon>Basidiomycota</taxon>
        <taxon>Agaricomycotina</taxon>
        <taxon>Tremellomycetes</taxon>
        <taxon>Tremellales</taxon>
        <taxon>Cryptococcaceae</taxon>
        <taxon>Cryptococcus</taxon>
    </lineage>
</organism>
<keyword evidence="4 5" id="KW-0472">Membrane</keyword>
<evidence type="ECO:0000256" key="3">
    <source>
        <dbReference type="ARBA" id="ARBA00022989"/>
    </source>
</evidence>
<dbReference type="KEGG" id="cdep:91086846"/>
<feature type="transmembrane region" description="Helical" evidence="5">
    <location>
        <begin position="122"/>
        <end position="146"/>
    </location>
</feature>
<keyword evidence="7" id="KW-1185">Reference proteome</keyword>
<accession>A0AAJ8JSC3</accession>
<keyword evidence="2 5" id="KW-0812">Transmembrane</keyword>
<dbReference type="PANTHER" id="PTHR28013:SF3">
    <property type="entry name" value="PROTEIN DCV1-RELATED"/>
    <property type="match status" value="1"/>
</dbReference>
<evidence type="ECO:0000256" key="4">
    <source>
        <dbReference type="ARBA" id="ARBA00023136"/>
    </source>
</evidence>
<evidence type="ECO:0000256" key="2">
    <source>
        <dbReference type="ARBA" id="ARBA00022692"/>
    </source>
</evidence>
<feature type="transmembrane region" description="Helical" evidence="5">
    <location>
        <begin position="7"/>
        <end position="29"/>
    </location>
</feature>
<dbReference type="RefSeq" id="XP_066068154.1">
    <property type="nucleotide sequence ID" value="XM_066212057.1"/>
</dbReference>
<gene>
    <name evidence="6" type="ORF">L203_102635</name>
</gene>
<protein>
    <recommendedName>
        <fullName evidence="8">Pali-domain-containing protein</fullName>
    </recommendedName>
</protein>
<reference evidence="6" key="2">
    <citation type="journal article" date="2022" name="Elife">
        <title>Obligate sexual reproduction of a homothallic fungus closely related to the Cryptococcus pathogenic species complex.</title>
        <authorList>
            <person name="Passer A.R."/>
            <person name="Clancey S.A."/>
            <person name="Shea T."/>
            <person name="David-Palma M."/>
            <person name="Averette A.F."/>
            <person name="Boekhout T."/>
            <person name="Porcel B.M."/>
            <person name="Nowrousian M."/>
            <person name="Cuomo C.A."/>
            <person name="Sun S."/>
            <person name="Heitman J."/>
            <person name="Coelho M.A."/>
        </authorList>
    </citation>
    <scope>NUCLEOTIDE SEQUENCE</scope>
    <source>
        <strain evidence="6">CBS 7841</strain>
    </source>
</reference>
<dbReference type="InterPro" id="IPR051380">
    <property type="entry name" value="pH-response_reg_palI/RIM9"/>
</dbReference>
<feature type="transmembrane region" description="Helical" evidence="5">
    <location>
        <begin position="166"/>
        <end position="189"/>
    </location>
</feature>
<dbReference type="Proteomes" id="UP000094043">
    <property type="component" value="Chromosome 3"/>
</dbReference>
<evidence type="ECO:0008006" key="8">
    <source>
        <dbReference type="Google" id="ProtNLM"/>
    </source>
</evidence>
<dbReference type="AlphaFoldDB" id="A0AAJ8JSC3"/>
<dbReference type="GO" id="GO:0032153">
    <property type="term" value="C:cell division site"/>
    <property type="evidence" value="ECO:0007669"/>
    <property type="project" value="TreeGrafter"/>
</dbReference>
<dbReference type="EMBL" id="CP143786">
    <property type="protein sequence ID" value="WVN87454.1"/>
    <property type="molecule type" value="Genomic_DNA"/>
</dbReference>
<dbReference type="InterPro" id="IPR009571">
    <property type="entry name" value="SUR7/Rim9-like_fungi"/>
</dbReference>
<sequence length="206" mass="21994">MPSPALPGLFFCFAAVVLLIFVSVSPPVWDKVNFLHVTAHSQKTVFGVFGECIKGGNCTKRAVGYNLVVYGAQNVNINDKGFHSLTKALILHPIAGLLALIALLFGLMGVGCASRGATIMMALTSAVAFLVTLVVFVIDIVMWVIIRHRVRNAGYDAHLGNANWLTIGAVGALFLATCTSVCGSCGRFARGRMAGEKVSRLDALWR</sequence>
<dbReference type="GO" id="GO:0005886">
    <property type="term" value="C:plasma membrane"/>
    <property type="evidence" value="ECO:0007669"/>
    <property type="project" value="InterPro"/>
</dbReference>
<keyword evidence="3 5" id="KW-1133">Transmembrane helix</keyword>
<dbReference type="Pfam" id="PF06687">
    <property type="entry name" value="SUR7"/>
    <property type="match status" value="1"/>
</dbReference>
<evidence type="ECO:0000256" key="5">
    <source>
        <dbReference type="SAM" id="Phobius"/>
    </source>
</evidence>
<evidence type="ECO:0000313" key="7">
    <source>
        <dbReference type="Proteomes" id="UP000094043"/>
    </source>
</evidence>